<dbReference type="Proteomes" id="UP000320839">
    <property type="component" value="Chromosome"/>
</dbReference>
<dbReference type="EMBL" id="CP036317">
    <property type="protein sequence ID" value="QDV15618.1"/>
    <property type="molecule type" value="Genomic_DNA"/>
</dbReference>
<reference evidence="1 2" key="1">
    <citation type="submission" date="2019-02" db="EMBL/GenBank/DDBJ databases">
        <title>Deep-cultivation of Planctomycetes and their phenomic and genomic characterization uncovers novel biology.</title>
        <authorList>
            <person name="Wiegand S."/>
            <person name="Jogler M."/>
            <person name="Boedeker C."/>
            <person name="Pinto D."/>
            <person name="Vollmers J."/>
            <person name="Rivas-Marin E."/>
            <person name="Kohn T."/>
            <person name="Peeters S.H."/>
            <person name="Heuer A."/>
            <person name="Rast P."/>
            <person name="Oberbeckmann S."/>
            <person name="Bunk B."/>
            <person name="Jeske O."/>
            <person name="Meyerdierks A."/>
            <person name="Storesund J.E."/>
            <person name="Kallscheuer N."/>
            <person name="Luecker S."/>
            <person name="Lage O.M."/>
            <person name="Pohl T."/>
            <person name="Merkel B.J."/>
            <person name="Hornburger P."/>
            <person name="Mueller R.-W."/>
            <person name="Bruemmer F."/>
            <person name="Labrenz M."/>
            <person name="Spormann A.M."/>
            <person name="Op den Camp H."/>
            <person name="Overmann J."/>
            <person name="Amann R."/>
            <person name="Jetten M.S.M."/>
            <person name="Mascher T."/>
            <person name="Medema M.H."/>
            <person name="Devos D.P."/>
            <person name="Kaster A.-K."/>
            <person name="Ovreas L."/>
            <person name="Rohde M."/>
            <person name="Galperin M.Y."/>
            <person name="Jogler C."/>
        </authorList>
    </citation>
    <scope>NUCLEOTIDE SEQUENCE [LARGE SCALE GENOMIC DNA]</scope>
    <source>
        <strain evidence="1 2">Pan153</strain>
    </source>
</reference>
<accession>A0A518FH00</accession>
<gene>
    <name evidence="1" type="ORF">Pan153_02340</name>
</gene>
<proteinExistence type="predicted"/>
<protein>
    <submittedName>
        <fullName evidence="1">Uncharacterized protein</fullName>
    </submittedName>
</protein>
<evidence type="ECO:0000313" key="1">
    <source>
        <dbReference type="EMBL" id="QDV15618.1"/>
    </source>
</evidence>
<dbReference type="AlphaFoldDB" id="A0A518FH00"/>
<dbReference type="RefSeq" id="WP_145453703.1">
    <property type="nucleotide sequence ID" value="NZ_CP036317.1"/>
</dbReference>
<name>A0A518FH00_9PLAN</name>
<evidence type="ECO:0000313" key="2">
    <source>
        <dbReference type="Proteomes" id="UP000320839"/>
    </source>
</evidence>
<sequence length="159" mass="18004">MKSSNQIPAVTQFISEIEQVPWFDNLGRPPQQDGPAAQIHAWEEWSGPEEPSVIGMHERQQAFYDELTNGETSTEMRELWEQIQSIVFPIRFGQSAVCSRPGYMVCNQIWQSGMLPGRPVLLAYTCLQSVPYPTSFKNNRTGSKLDTGHVTGMKLFPEQ</sequence>
<organism evidence="1 2">
    <name type="scientific">Gimesia panareensis</name>
    <dbReference type="NCBI Taxonomy" id="2527978"/>
    <lineage>
        <taxon>Bacteria</taxon>
        <taxon>Pseudomonadati</taxon>
        <taxon>Planctomycetota</taxon>
        <taxon>Planctomycetia</taxon>
        <taxon>Planctomycetales</taxon>
        <taxon>Planctomycetaceae</taxon>
        <taxon>Gimesia</taxon>
    </lineage>
</organism>